<accession>A0A914WN00</accession>
<keyword evidence="1" id="KW-0479">Metal-binding</keyword>
<dbReference type="GO" id="GO:0003676">
    <property type="term" value="F:nucleic acid binding"/>
    <property type="evidence" value="ECO:0007669"/>
    <property type="project" value="InterPro"/>
</dbReference>
<name>A0A914WN00_9BILA</name>
<dbReference type="GO" id="GO:0008270">
    <property type="term" value="F:zinc ion binding"/>
    <property type="evidence" value="ECO:0007669"/>
    <property type="project" value="UniProtKB-KW"/>
</dbReference>
<organism evidence="3 4">
    <name type="scientific">Plectus sambesii</name>
    <dbReference type="NCBI Taxonomy" id="2011161"/>
    <lineage>
        <taxon>Eukaryota</taxon>
        <taxon>Metazoa</taxon>
        <taxon>Ecdysozoa</taxon>
        <taxon>Nematoda</taxon>
        <taxon>Chromadorea</taxon>
        <taxon>Plectida</taxon>
        <taxon>Plectina</taxon>
        <taxon>Plectoidea</taxon>
        <taxon>Plectidae</taxon>
        <taxon>Plectus</taxon>
    </lineage>
</organism>
<dbReference type="Gene3D" id="4.10.60.10">
    <property type="entry name" value="Zinc finger, CCHC-type"/>
    <property type="match status" value="1"/>
</dbReference>
<feature type="domain" description="CCHC-type" evidence="2">
    <location>
        <begin position="236"/>
        <end position="251"/>
    </location>
</feature>
<evidence type="ECO:0000313" key="4">
    <source>
        <dbReference type="WBParaSite" id="PSAMB.scaffold4678size13888.g24887.t1"/>
    </source>
</evidence>
<keyword evidence="3" id="KW-1185">Reference proteome</keyword>
<keyword evidence="1" id="KW-0862">Zinc</keyword>
<protein>
    <submittedName>
        <fullName evidence="4">CCHC-type domain-containing protein</fullName>
    </submittedName>
</protein>
<dbReference type="AlphaFoldDB" id="A0A914WN00"/>
<proteinExistence type="predicted"/>
<reference evidence="4" key="1">
    <citation type="submission" date="2022-11" db="UniProtKB">
        <authorList>
            <consortium name="WormBaseParasite"/>
        </authorList>
    </citation>
    <scope>IDENTIFICATION</scope>
</reference>
<evidence type="ECO:0000259" key="2">
    <source>
        <dbReference type="PROSITE" id="PS50158"/>
    </source>
</evidence>
<sequence>MNTESDLTEIKTLLSEQMGFIQRQSNTLQQQHAALEALKRRRRSASPPEKLDRDFLDVQFQLNRVWRSQLKQALESESPEETKECVNVVLKGLETRLADLRLGDKDPKYFQFADQLRAAKKIKAAGGDSEIAEAWARYRTEAAIAAATDRAKKPFRKGGAGVVAGAGSGFVYRADPQHLQQQLQRQFEQPQLLQQPFTWSSAPQPADTFVVPTARLVGSNGSIFAPERERRRLTQCFRCHGYGHIQAECRQRPSASQAGGSTRPL</sequence>
<dbReference type="GO" id="GO:0019899">
    <property type="term" value="F:enzyme binding"/>
    <property type="evidence" value="ECO:0007669"/>
    <property type="project" value="UniProtKB-ARBA"/>
</dbReference>
<dbReference type="PROSITE" id="PS50158">
    <property type="entry name" value="ZF_CCHC"/>
    <property type="match status" value="1"/>
</dbReference>
<dbReference type="WBParaSite" id="PSAMB.scaffold4678size13888.g24887.t1">
    <property type="protein sequence ID" value="PSAMB.scaffold4678size13888.g24887.t1"/>
    <property type="gene ID" value="PSAMB.scaffold4678size13888.g24887"/>
</dbReference>
<dbReference type="SUPFAM" id="SSF57756">
    <property type="entry name" value="Retrovirus zinc finger-like domains"/>
    <property type="match status" value="1"/>
</dbReference>
<keyword evidence="1" id="KW-0863">Zinc-finger</keyword>
<evidence type="ECO:0000256" key="1">
    <source>
        <dbReference type="PROSITE-ProRule" id="PRU00047"/>
    </source>
</evidence>
<evidence type="ECO:0000313" key="3">
    <source>
        <dbReference type="Proteomes" id="UP000887566"/>
    </source>
</evidence>
<dbReference type="Proteomes" id="UP000887566">
    <property type="component" value="Unplaced"/>
</dbReference>
<dbReference type="InterPro" id="IPR036875">
    <property type="entry name" value="Znf_CCHC_sf"/>
</dbReference>
<dbReference type="InterPro" id="IPR001878">
    <property type="entry name" value="Znf_CCHC"/>
</dbReference>